<evidence type="ECO:0000313" key="3">
    <source>
        <dbReference type="Proteomes" id="UP001596472"/>
    </source>
</evidence>
<evidence type="ECO:0000256" key="1">
    <source>
        <dbReference type="SAM" id="SignalP"/>
    </source>
</evidence>
<feature type="chain" id="PRO_5045536038" evidence="1">
    <location>
        <begin position="19"/>
        <end position="351"/>
    </location>
</feature>
<organism evidence="2 3">
    <name type="scientific">Haloferula chungangensis</name>
    <dbReference type="NCBI Taxonomy" id="1048331"/>
    <lineage>
        <taxon>Bacteria</taxon>
        <taxon>Pseudomonadati</taxon>
        <taxon>Verrucomicrobiota</taxon>
        <taxon>Verrucomicrobiia</taxon>
        <taxon>Verrucomicrobiales</taxon>
        <taxon>Verrucomicrobiaceae</taxon>
        <taxon>Haloferula</taxon>
    </lineage>
</organism>
<accession>A0ABW2LDS7</accession>
<reference evidence="3" key="1">
    <citation type="journal article" date="2019" name="Int. J. Syst. Evol. Microbiol.">
        <title>The Global Catalogue of Microorganisms (GCM) 10K type strain sequencing project: providing services to taxonomists for standard genome sequencing and annotation.</title>
        <authorList>
            <consortium name="The Broad Institute Genomics Platform"/>
            <consortium name="The Broad Institute Genome Sequencing Center for Infectious Disease"/>
            <person name="Wu L."/>
            <person name="Ma J."/>
        </authorList>
    </citation>
    <scope>NUCLEOTIDE SEQUENCE [LARGE SCALE GENOMIC DNA]</scope>
    <source>
        <strain evidence="3">CGMCC 4.1467</strain>
    </source>
</reference>
<keyword evidence="1" id="KW-0732">Signal</keyword>
<gene>
    <name evidence="2" type="ORF">ACFQY0_18980</name>
</gene>
<comment type="caution">
    <text evidence="2">The sequence shown here is derived from an EMBL/GenBank/DDBJ whole genome shotgun (WGS) entry which is preliminary data.</text>
</comment>
<proteinExistence type="predicted"/>
<dbReference type="RefSeq" id="WP_379715811.1">
    <property type="nucleotide sequence ID" value="NZ_JBHTBS010000014.1"/>
</dbReference>
<keyword evidence="3" id="KW-1185">Reference proteome</keyword>
<protein>
    <submittedName>
        <fullName evidence="2">Uncharacterized protein</fullName>
    </submittedName>
</protein>
<dbReference type="EMBL" id="JBHTBS010000014">
    <property type="protein sequence ID" value="MFC7339285.1"/>
    <property type="molecule type" value="Genomic_DNA"/>
</dbReference>
<dbReference type="Proteomes" id="UP001596472">
    <property type="component" value="Unassembled WGS sequence"/>
</dbReference>
<feature type="signal peptide" evidence="1">
    <location>
        <begin position="1"/>
        <end position="18"/>
    </location>
</feature>
<evidence type="ECO:0000313" key="2">
    <source>
        <dbReference type="EMBL" id="MFC7339285.1"/>
    </source>
</evidence>
<sequence length="351" mass="37877">MNRIISLLGAVASLNATASPVFIDEPSEDRWFYPYNSTAGERAQASTFSSLPQASDVDDRFGIFLIGFDTSAVIPAGLAPEKYRIRSLTFTAVIGQDDAFAYDPSYDSIATYATPTTPESEMDSDSGRPLELHGVGFRNSWTASSFDERSAHGSSSPGQRNAYPLGFDAGGLARDVSSNVSEGYEAIPWAIGQTDELEAGDLVPEETTFTFTIDTTLPGTATYLQQGLAEGKLWFALSSLHPATQQGGEFVAWLTRDDAIHQLLGGLAPTLTLEVDYNIPLTLVRNGNSSSLSWPEFSGFTHSLRASHTPGDWSAAPIHSHDAITDGIGGFTEVTTEKRRFYQLEILPSTP</sequence>
<name>A0ABW2LDS7_9BACT</name>